<gene>
    <name evidence="1" type="ORF">PFISCL1PPCAC_12255</name>
</gene>
<comment type="caution">
    <text evidence="1">The sequence shown here is derived from an EMBL/GenBank/DDBJ whole genome shotgun (WGS) entry which is preliminary data.</text>
</comment>
<feature type="non-terminal residue" evidence="1">
    <location>
        <position position="117"/>
    </location>
</feature>
<organism evidence="1 2">
    <name type="scientific">Pristionchus fissidentatus</name>
    <dbReference type="NCBI Taxonomy" id="1538716"/>
    <lineage>
        <taxon>Eukaryota</taxon>
        <taxon>Metazoa</taxon>
        <taxon>Ecdysozoa</taxon>
        <taxon>Nematoda</taxon>
        <taxon>Chromadorea</taxon>
        <taxon>Rhabditida</taxon>
        <taxon>Rhabditina</taxon>
        <taxon>Diplogasteromorpha</taxon>
        <taxon>Diplogasteroidea</taxon>
        <taxon>Neodiplogasteridae</taxon>
        <taxon>Pristionchus</taxon>
    </lineage>
</organism>
<sequence length="117" mass="13274">MSIDDVTKVCPTVGETSPVTRINGFPWRLRFTRSEDGLFGEVALICDKSTESDLWMSKTFFNTQITCGGATVHNQSMEQWFNSWTSSERTSSHIRIRNDSYSRKNVQVEVLVATEMG</sequence>
<proteinExistence type="predicted"/>
<accession>A0AAV5VQJ0</accession>
<dbReference type="Proteomes" id="UP001432322">
    <property type="component" value="Unassembled WGS sequence"/>
</dbReference>
<name>A0AAV5VQJ0_9BILA</name>
<evidence type="ECO:0000313" key="2">
    <source>
        <dbReference type="Proteomes" id="UP001432322"/>
    </source>
</evidence>
<dbReference type="AlphaFoldDB" id="A0AAV5VQJ0"/>
<dbReference type="EMBL" id="BTSY01000003">
    <property type="protein sequence ID" value="GMT20957.1"/>
    <property type="molecule type" value="Genomic_DNA"/>
</dbReference>
<protein>
    <recommendedName>
        <fullName evidence="3">MATH domain-containing protein</fullName>
    </recommendedName>
</protein>
<evidence type="ECO:0000313" key="1">
    <source>
        <dbReference type="EMBL" id="GMT20957.1"/>
    </source>
</evidence>
<evidence type="ECO:0008006" key="3">
    <source>
        <dbReference type="Google" id="ProtNLM"/>
    </source>
</evidence>
<keyword evidence="2" id="KW-1185">Reference proteome</keyword>
<reference evidence="1" key="1">
    <citation type="submission" date="2023-10" db="EMBL/GenBank/DDBJ databases">
        <title>Genome assembly of Pristionchus species.</title>
        <authorList>
            <person name="Yoshida K."/>
            <person name="Sommer R.J."/>
        </authorList>
    </citation>
    <scope>NUCLEOTIDE SEQUENCE</scope>
    <source>
        <strain evidence="1">RS5133</strain>
    </source>
</reference>